<protein>
    <submittedName>
        <fullName evidence="2">Dihydrofolate reductase</fullName>
    </submittedName>
</protein>
<dbReference type="PANTHER" id="PTHR38011:SF2">
    <property type="entry name" value="BIFUNCTIONAL DEAMINASE-REDUCTASE DOMAIN PROTEIN"/>
    <property type="match status" value="1"/>
</dbReference>
<dbReference type="InterPro" id="IPR024072">
    <property type="entry name" value="DHFR-like_dom_sf"/>
</dbReference>
<dbReference type="GO" id="GO:0009231">
    <property type="term" value="P:riboflavin biosynthetic process"/>
    <property type="evidence" value="ECO:0007669"/>
    <property type="project" value="InterPro"/>
</dbReference>
<dbReference type="Proteomes" id="UP000199103">
    <property type="component" value="Chromosome I"/>
</dbReference>
<dbReference type="Pfam" id="PF01872">
    <property type="entry name" value="RibD_C"/>
    <property type="match status" value="1"/>
</dbReference>
<sequence>MGTIRVVNFMSLDGVIQSVLSADEDRDGGFEAGGWVSALMDDDVARIMAEATTGASAMLLGRRTYQGFAAIWPTADPSEPPVAAMNRMPKYVVSATLATADWANTTVLSDPGDVEQIKATIDGDILVFGSSVLLQSLFRLGLVDEIWLLIFPLVIGSGKKMFPDGSPALSLELTGSELTSTGVAVHRYTV</sequence>
<dbReference type="EMBL" id="LT629772">
    <property type="protein sequence ID" value="SDS22147.1"/>
    <property type="molecule type" value="Genomic_DNA"/>
</dbReference>
<organism evidence="2 3">
    <name type="scientific">Microlunatus soli</name>
    <dbReference type="NCBI Taxonomy" id="630515"/>
    <lineage>
        <taxon>Bacteria</taxon>
        <taxon>Bacillati</taxon>
        <taxon>Actinomycetota</taxon>
        <taxon>Actinomycetes</taxon>
        <taxon>Propionibacteriales</taxon>
        <taxon>Propionibacteriaceae</taxon>
        <taxon>Microlunatus</taxon>
    </lineage>
</organism>
<dbReference type="InterPro" id="IPR050765">
    <property type="entry name" value="Riboflavin_Biosynth_HTPR"/>
</dbReference>
<dbReference type="Gene3D" id="3.40.430.10">
    <property type="entry name" value="Dihydrofolate Reductase, subunit A"/>
    <property type="match status" value="1"/>
</dbReference>
<keyword evidence="3" id="KW-1185">Reference proteome</keyword>
<dbReference type="STRING" id="630515.SAMN04489812_1251"/>
<evidence type="ECO:0000313" key="3">
    <source>
        <dbReference type="Proteomes" id="UP000199103"/>
    </source>
</evidence>
<gene>
    <name evidence="2" type="ORF">SAMN04489812_1251</name>
</gene>
<dbReference type="PANTHER" id="PTHR38011">
    <property type="entry name" value="DIHYDROFOLATE REDUCTASE FAMILY PROTEIN (AFU_ORTHOLOGUE AFUA_8G06820)"/>
    <property type="match status" value="1"/>
</dbReference>
<dbReference type="RefSeq" id="WP_091521536.1">
    <property type="nucleotide sequence ID" value="NZ_LT629772.1"/>
</dbReference>
<feature type="domain" description="Bacterial bifunctional deaminase-reductase C-terminal" evidence="1">
    <location>
        <begin position="5"/>
        <end position="184"/>
    </location>
</feature>
<dbReference type="OrthoDB" id="3471498at2"/>
<reference evidence="2 3" key="1">
    <citation type="submission" date="2016-10" db="EMBL/GenBank/DDBJ databases">
        <authorList>
            <person name="de Groot N.N."/>
        </authorList>
    </citation>
    <scope>NUCLEOTIDE SEQUENCE [LARGE SCALE GENOMIC DNA]</scope>
    <source>
        <strain evidence="2 3">DSM 21800</strain>
    </source>
</reference>
<dbReference type="GO" id="GO:0008703">
    <property type="term" value="F:5-amino-6-(5-phosphoribosylamino)uracil reductase activity"/>
    <property type="evidence" value="ECO:0007669"/>
    <property type="project" value="InterPro"/>
</dbReference>
<name>A0A1H1QFS3_9ACTN</name>
<evidence type="ECO:0000259" key="1">
    <source>
        <dbReference type="Pfam" id="PF01872"/>
    </source>
</evidence>
<dbReference type="AlphaFoldDB" id="A0A1H1QFS3"/>
<accession>A0A1H1QFS3</accession>
<dbReference type="SUPFAM" id="SSF53597">
    <property type="entry name" value="Dihydrofolate reductase-like"/>
    <property type="match status" value="1"/>
</dbReference>
<evidence type="ECO:0000313" key="2">
    <source>
        <dbReference type="EMBL" id="SDS22147.1"/>
    </source>
</evidence>
<dbReference type="InterPro" id="IPR002734">
    <property type="entry name" value="RibDG_C"/>
</dbReference>
<proteinExistence type="predicted"/>